<dbReference type="InterPro" id="IPR001610">
    <property type="entry name" value="PAC"/>
</dbReference>
<dbReference type="InterPro" id="IPR036890">
    <property type="entry name" value="HATPase_C_sf"/>
</dbReference>
<dbReference type="EMBL" id="FXAW01000001">
    <property type="protein sequence ID" value="SMG11230.1"/>
    <property type="molecule type" value="Genomic_DNA"/>
</dbReference>
<dbReference type="InterPro" id="IPR000014">
    <property type="entry name" value="PAS"/>
</dbReference>
<dbReference type="InterPro" id="IPR004358">
    <property type="entry name" value="Sig_transdc_His_kin-like_C"/>
</dbReference>
<dbReference type="InterPro" id="IPR013655">
    <property type="entry name" value="PAS_fold_3"/>
</dbReference>
<evidence type="ECO:0000313" key="21">
    <source>
        <dbReference type="Proteomes" id="UP000193804"/>
    </source>
</evidence>
<dbReference type="PROSITE" id="PS50112">
    <property type="entry name" value="PAS"/>
    <property type="match status" value="3"/>
</dbReference>
<evidence type="ECO:0000313" key="20">
    <source>
        <dbReference type="EMBL" id="SMG11230.1"/>
    </source>
</evidence>
<reference evidence="21" key="1">
    <citation type="submission" date="2017-04" db="EMBL/GenBank/DDBJ databases">
        <authorList>
            <person name="Varghese N."/>
            <person name="Submissions S."/>
        </authorList>
    </citation>
    <scope>NUCLEOTIDE SEQUENCE [LARGE SCALE GENOMIC DNA]</scope>
    <source>
        <strain evidence="21">DSM 4125</strain>
    </source>
</reference>
<keyword evidence="4" id="KW-1003">Cell membrane</keyword>
<evidence type="ECO:0000256" key="12">
    <source>
        <dbReference type="ARBA" id="ARBA00023136"/>
    </source>
</evidence>
<dbReference type="InterPro" id="IPR036641">
    <property type="entry name" value="HPT_dom_sf"/>
</dbReference>
<dbReference type="GO" id="GO:0000155">
    <property type="term" value="F:phosphorelay sensor kinase activity"/>
    <property type="evidence" value="ECO:0007669"/>
    <property type="project" value="InterPro"/>
</dbReference>
<evidence type="ECO:0000256" key="8">
    <source>
        <dbReference type="ARBA" id="ARBA00022692"/>
    </source>
</evidence>
<evidence type="ECO:0000259" key="15">
    <source>
        <dbReference type="PROSITE" id="PS50109"/>
    </source>
</evidence>
<keyword evidence="10" id="KW-0067">ATP-binding</keyword>
<dbReference type="Gene3D" id="3.30.450.40">
    <property type="match status" value="2"/>
</dbReference>
<dbReference type="SMART" id="SM00086">
    <property type="entry name" value="PAC"/>
    <property type="match status" value="4"/>
</dbReference>
<comment type="catalytic activity">
    <reaction evidence="1">
        <text>ATP + protein L-histidine = ADP + protein N-phospho-L-histidine.</text>
        <dbReference type="EC" id="2.7.13.3"/>
    </reaction>
</comment>
<organism evidence="20 21">
    <name type="scientific">Marivirga sericea</name>
    <dbReference type="NCBI Taxonomy" id="1028"/>
    <lineage>
        <taxon>Bacteria</taxon>
        <taxon>Pseudomonadati</taxon>
        <taxon>Bacteroidota</taxon>
        <taxon>Cytophagia</taxon>
        <taxon>Cytophagales</taxon>
        <taxon>Marivirgaceae</taxon>
        <taxon>Marivirga</taxon>
    </lineage>
</organism>
<dbReference type="InterPro" id="IPR005467">
    <property type="entry name" value="His_kinase_dom"/>
</dbReference>
<evidence type="ECO:0000256" key="10">
    <source>
        <dbReference type="ARBA" id="ARBA00022840"/>
    </source>
</evidence>
<dbReference type="InterPro" id="IPR003661">
    <property type="entry name" value="HisK_dim/P_dom"/>
</dbReference>
<keyword evidence="21" id="KW-1185">Reference proteome</keyword>
<evidence type="ECO:0000256" key="13">
    <source>
        <dbReference type="PROSITE-ProRule" id="PRU00110"/>
    </source>
</evidence>
<dbReference type="SUPFAM" id="SSF55874">
    <property type="entry name" value="ATPase domain of HSP90 chaperone/DNA topoisomerase II/histidine kinase"/>
    <property type="match status" value="1"/>
</dbReference>
<dbReference type="PANTHER" id="PTHR43047">
    <property type="entry name" value="TWO-COMPONENT HISTIDINE PROTEIN KINASE"/>
    <property type="match status" value="1"/>
</dbReference>
<feature type="domain" description="PAC" evidence="18">
    <location>
        <begin position="869"/>
        <end position="920"/>
    </location>
</feature>
<dbReference type="SMART" id="SM00387">
    <property type="entry name" value="HATPase_c"/>
    <property type="match status" value="1"/>
</dbReference>
<dbReference type="CDD" id="cd00082">
    <property type="entry name" value="HisKA"/>
    <property type="match status" value="1"/>
</dbReference>
<evidence type="ECO:0000256" key="6">
    <source>
        <dbReference type="ARBA" id="ARBA00022553"/>
    </source>
</evidence>
<dbReference type="Pfam" id="PF08447">
    <property type="entry name" value="PAS_3"/>
    <property type="match status" value="1"/>
</dbReference>
<dbReference type="GO" id="GO:0005886">
    <property type="term" value="C:plasma membrane"/>
    <property type="evidence" value="ECO:0007669"/>
    <property type="project" value="UniProtKB-SubCell"/>
</dbReference>
<keyword evidence="7" id="KW-0808">Transferase</keyword>
<dbReference type="OrthoDB" id="9811889at2"/>
<evidence type="ECO:0000256" key="14">
    <source>
        <dbReference type="PROSITE-ProRule" id="PRU00169"/>
    </source>
</evidence>
<dbReference type="SUPFAM" id="SSF55781">
    <property type="entry name" value="GAF domain-like"/>
    <property type="match status" value="2"/>
</dbReference>
<dbReference type="EC" id="2.7.13.3" evidence="3"/>
<dbReference type="SUPFAM" id="SSF55785">
    <property type="entry name" value="PYP-like sensor domain (PAS domain)"/>
    <property type="match status" value="5"/>
</dbReference>
<gene>
    <name evidence="20" type="ORF">SAMN05661096_00382</name>
</gene>
<dbReference type="STRING" id="1028.SAMN05661096_00382"/>
<proteinExistence type="predicted"/>
<comment type="subcellular location">
    <subcellularLocation>
        <location evidence="2">Cell inner membrane</location>
        <topology evidence="2">Multi-pass membrane protein</topology>
    </subcellularLocation>
</comment>
<dbReference type="PROSITE" id="PS50110">
    <property type="entry name" value="RESPONSE_REGULATORY"/>
    <property type="match status" value="1"/>
</dbReference>
<dbReference type="Pfam" id="PF01590">
    <property type="entry name" value="GAF"/>
    <property type="match status" value="1"/>
</dbReference>
<dbReference type="Pfam" id="PF13426">
    <property type="entry name" value="PAS_9"/>
    <property type="match status" value="3"/>
</dbReference>
<feature type="modified residue" description="Phosphohistidine" evidence="13">
    <location>
        <position position="1544"/>
    </location>
</feature>
<evidence type="ECO:0000256" key="9">
    <source>
        <dbReference type="ARBA" id="ARBA00022777"/>
    </source>
</evidence>
<dbReference type="PROSITE" id="PS50894">
    <property type="entry name" value="HPT"/>
    <property type="match status" value="1"/>
</dbReference>
<evidence type="ECO:0000256" key="5">
    <source>
        <dbReference type="ARBA" id="ARBA00022519"/>
    </source>
</evidence>
<protein>
    <recommendedName>
        <fullName evidence="3">histidine kinase</fullName>
        <ecNumber evidence="3">2.7.13.3</ecNumber>
    </recommendedName>
</protein>
<evidence type="ECO:0000256" key="4">
    <source>
        <dbReference type="ARBA" id="ARBA00022475"/>
    </source>
</evidence>
<dbReference type="Pfam" id="PF00072">
    <property type="entry name" value="Response_reg"/>
    <property type="match status" value="1"/>
</dbReference>
<dbReference type="InterPro" id="IPR003018">
    <property type="entry name" value="GAF"/>
</dbReference>
<evidence type="ECO:0000256" key="3">
    <source>
        <dbReference type="ARBA" id="ARBA00012438"/>
    </source>
</evidence>
<feature type="domain" description="PAC" evidence="18">
    <location>
        <begin position="612"/>
        <end position="664"/>
    </location>
</feature>
<dbReference type="InterPro" id="IPR008207">
    <property type="entry name" value="Sig_transdc_His_kin_Hpt_dom"/>
</dbReference>
<dbReference type="SUPFAM" id="SSF52172">
    <property type="entry name" value="CheY-like"/>
    <property type="match status" value="1"/>
</dbReference>
<dbReference type="Gene3D" id="3.30.565.10">
    <property type="entry name" value="Histidine kinase-like ATPase, C-terminal domain"/>
    <property type="match status" value="1"/>
</dbReference>
<keyword evidence="9" id="KW-0418">Kinase</keyword>
<dbReference type="InterPro" id="IPR003594">
    <property type="entry name" value="HATPase_dom"/>
</dbReference>
<feature type="modified residue" description="4-aspartylphosphate" evidence="14">
    <location>
        <position position="1399"/>
    </location>
</feature>
<feature type="domain" description="Histidine kinase" evidence="15">
    <location>
        <begin position="1105"/>
        <end position="1326"/>
    </location>
</feature>
<evidence type="ECO:0000256" key="7">
    <source>
        <dbReference type="ARBA" id="ARBA00022679"/>
    </source>
</evidence>
<keyword evidence="5" id="KW-0997">Cell inner membrane</keyword>
<feature type="domain" description="PAS" evidence="17">
    <location>
        <begin position="12"/>
        <end position="54"/>
    </location>
</feature>
<dbReference type="CDD" id="cd17546">
    <property type="entry name" value="REC_hyHK_CKI1_RcsC-like"/>
    <property type="match status" value="1"/>
</dbReference>
<dbReference type="SMART" id="SM00091">
    <property type="entry name" value="PAS"/>
    <property type="match status" value="5"/>
</dbReference>
<dbReference type="InterPro" id="IPR029016">
    <property type="entry name" value="GAF-like_dom_sf"/>
</dbReference>
<dbReference type="InterPro" id="IPR035965">
    <property type="entry name" value="PAS-like_dom_sf"/>
</dbReference>
<feature type="domain" description="PAC" evidence="18">
    <location>
        <begin position="742"/>
        <end position="794"/>
    </location>
</feature>
<feature type="domain" description="Response regulatory" evidence="16">
    <location>
        <begin position="1350"/>
        <end position="1465"/>
    </location>
</feature>
<dbReference type="InterPro" id="IPR011006">
    <property type="entry name" value="CheY-like_superfamily"/>
</dbReference>
<dbReference type="PRINTS" id="PR00344">
    <property type="entry name" value="BCTRLSENSOR"/>
</dbReference>
<dbReference type="NCBIfam" id="TIGR00229">
    <property type="entry name" value="sensory_box"/>
    <property type="match status" value="4"/>
</dbReference>
<evidence type="ECO:0000256" key="1">
    <source>
        <dbReference type="ARBA" id="ARBA00000085"/>
    </source>
</evidence>
<dbReference type="Pfam" id="PF13188">
    <property type="entry name" value="PAS_8"/>
    <property type="match status" value="1"/>
</dbReference>
<keyword evidence="12" id="KW-0472">Membrane</keyword>
<dbReference type="Proteomes" id="UP000193804">
    <property type="component" value="Unassembled WGS sequence"/>
</dbReference>
<evidence type="ECO:0000259" key="18">
    <source>
        <dbReference type="PROSITE" id="PS50113"/>
    </source>
</evidence>
<keyword evidence="6 14" id="KW-0597">Phosphoprotein</keyword>
<evidence type="ECO:0000256" key="11">
    <source>
        <dbReference type="ARBA" id="ARBA00022989"/>
    </source>
</evidence>
<dbReference type="SMART" id="SM00448">
    <property type="entry name" value="REC"/>
    <property type="match status" value="1"/>
</dbReference>
<dbReference type="SMART" id="SM00065">
    <property type="entry name" value="GAF"/>
    <property type="match status" value="2"/>
</dbReference>
<evidence type="ECO:0000259" key="16">
    <source>
        <dbReference type="PROSITE" id="PS50110"/>
    </source>
</evidence>
<feature type="domain" description="PAS" evidence="17">
    <location>
        <begin position="795"/>
        <end position="866"/>
    </location>
</feature>
<dbReference type="PROSITE" id="PS50113">
    <property type="entry name" value="PAC"/>
    <property type="match status" value="3"/>
</dbReference>
<dbReference type="Gene3D" id="1.10.287.130">
    <property type="match status" value="1"/>
</dbReference>
<dbReference type="GO" id="GO:0009927">
    <property type="term" value="F:histidine phosphotransfer kinase activity"/>
    <property type="evidence" value="ECO:0007669"/>
    <property type="project" value="TreeGrafter"/>
</dbReference>
<dbReference type="Pfam" id="PF00512">
    <property type="entry name" value="HisKA"/>
    <property type="match status" value="1"/>
</dbReference>
<accession>A0A1X7IB43</accession>
<dbReference type="Gene3D" id="3.30.450.20">
    <property type="entry name" value="PAS domain"/>
    <property type="match status" value="5"/>
</dbReference>
<dbReference type="Gene3D" id="3.40.50.2300">
    <property type="match status" value="1"/>
</dbReference>
<evidence type="ECO:0000256" key="2">
    <source>
        <dbReference type="ARBA" id="ARBA00004429"/>
    </source>
</evidence>
<dbReference type="CDD" id="cd16922">
    <property type="entry name" value="HATPase_EvgS-ArcB-TorS-like"/>
    <property type="match status" value="1"/>
</dbReference>
<feature type="domain" description="HPt" evidence="19">
    <location>
        <begin position="1505"/>
        <end position="1598"/>
    </location>
</feature>
<feature type="domain" description="PAS" evidence="17">
    <location>
        <begin position="539"/>
        <end position="611"/>
    </location>
</feature>
<evidence type="ECO:0000259" key="19">
    <source>
        <dbReference type="PROSITE" id="PS50894"/>
    </source>
</evidence>
<dbReference type="PANTHER" id="PTHR43047:SF72">
    <property type="entry name" value="OSMOSENSING HISTIDINE PROTEIN KINASE SLN1"/>
    <property type="match status" value="1"/>
</dbReference>
<dbReference type="FunFam" id="3.30.565.10:FF:000010">
    <property type="entry name" value="Sensor histidine kinase RcsC"/>
    <property type="match status" value="1"/>
</dbReference>
<dbReference type="Gene3D" id="1.20.120.160">
    <property type="entry name" value="HPT domain"/>
    <property type="match status" value="1"/>
</dbReference>
<dbReference type="InterPro" id="IPR000700">
    <property type="entry name" value="PAS-assoc_C"/>
</dbReference>
<name>A0A1X7IB43_9BACT</name>
<dbReference type="RefSeq" id="WP_085515395.1">
    <property type="nucleotide sequence ID" value="NZ_FXAW01000001.1"/>
</dbReference>
<keyword evidence="8" id="KW-0812">Transmembrane</keyword>
<keyword evidence="11" id="KW-1133">Transmembrane helix</keyword>
<dbReference type="SUPFAM" id="SSF47226">
    <property type="entry name" value="Histidine-containing phosphotransfer domain, HPT domain"/>
    <property type="match status" value="1"/>
</dbReference>
<dbReference type="SUPFAM" id="SSF47384">
    <property type="entry name" value="Homodimeric domain of signal transducing histidine kinase"/>
    <property type="match status" value="1"/>
</dbReference>
<dbReference type="CDD" id="cd00130">
    <property type="entry name" value="PAS"/>
    <property type="match status" value="4"/>
</dbReference>
<dbReference type="PROSITE" id="PS50109">
    <property type="entry name" value="HIS_KIN"/>
    <property type="match status" value="1"/>
</dbReference>
<sequence>MNSQFKDNLFSNNQLFKTIIENGSDLVLVSDLEMNIIYANPSAIEKLGFNPKKLKSIIPDSEYDAFLKFFNLKQENLLSTDSNFRTLFQSKAGKLVNIHFNVSVYSVDDKQNYFIFDCRIIDNLVAKENSVKRMQSILKGTATASLKLNEKGSFEEKIQESLIEIGDVLKPQRITFYRNQSDQTSICTIKHFEWSFDKGVKTFKSEPISIDGLVHVLPEIKEGEPRYFYKQEVDERFHFLFEKDGTSILFLPIYIQDQFAAFIIFENCKDGDSWSENELSVLKSYGTSVQSAIVRGRYQEKLQEVASLTSLNPNPVIRLDRSGNILFRNKASEHIKSPSIINSLEDLASEHWIDYICSNIDEETTILNFEITENRRYFSVRAILSEDRNYINVYLADISSQKVAEKSIIRATESLSLFKNLINYSSDAVQVTLENGDLFYLNQEAANNLSIDLADFGKYSILDIENRFQNIEQWKGHVEELKKLQNYTAEGIHINQQTGKEFPVEVSVKYLKLNDRGFVVASVRDISERKKKENQLRLQEEKYRNIISNMNLGLLEVDKKENIVYANKSFESISGYSLDELLGKNASKIFLTKDLAKVMRKKNLSRLREETDSYEIQAIDKNGKVRWWLISGAPNYNDKGEIIGSIGIHLDITEEKNSEVKLAEERQRLEYVIRGTNLGTWELDIYRQQRTLAEGWNHILGGRSKKDLTFSQTEWENCIHSEDLPLEIESLRKHLEGETDFFQVQVRMKHKKGHWVWIELTGKILSNLNTDTQRIYGTAKEITEAKNLEYELKANAEKFQSIYDLNPVGIALNDFKTGDFIEVNDALVKSTGYTREEILSLDYFDLTPKEYAENEQEQLSYLEKTRKYGPYEKEYISKSGQRYPVLLNGVIFTDQNNREVILSTVQDISERKRYENQLKTQRSALRSLNEINSLAHLSLDEQLNEALKLGAEFLGMELGIISEIDLDSREYTITHQYSNEGQLEAGMEFSLDQTYCDITIAEKDLVAIKNMEQSEYKSHPCYKSFNLESYIGIPFIVHDEVQGTLNFSSVMPREREFYSSEIEFIRLLSRWVNSVMERNTFIKSLKIAKSQAEQEGLAKESFLTNMSHEIRTPLNGIIGMMRELHREELTKKQSTYIDRASRASQHLLEIVNNILDISKIESGELLLESNDFEIAVIMKDIADILQSPAKENLNTIDVQIAPEVNKYFRGDAFRLRQILLNLAGNSVKFTKEGLITLSVNLLSDNSNHQLLELQVTDTGIGIDRDYLNRIFDKFQQEDASISRKYGGTGLGMLITKELVELMGGDIAITSEKGKGTKVDIHLRLEKAAKGNYKPVEKRAATQVKDIAPIKILLVEDNEINRLVAANSLKLIPCELTEATNGLEAIDILKAQSFDLILMDVQMPVMDGIEATKIIRNELKLNTPIIALSANAFKSEIDLTFSIGMNDYISKPYQEEDFLQKVIEIAGMSSNLSIVADSVEEVETTKETDLDSLYSLKVIEDMSRGNHEFVVRMCNIFIQSVQESKSEIREALDSEDFSRIAKLVHRIKPSILNMKINSVTNDIEFFEGLDKNANPDEVSFRLDNFFSVLDRVIKDLELKSHNSK</sequence>
<dbReference type="Pfam" id="PF02518">
    <property type="entry name" value="HATPase_c"/>
    <property type="match status" value="1"/>
</dbReference>
<evidence type="ECO:0000259" key="17">
    <source>
        <dbReference type="PROSITE" id="PS50112"/>
    </source>
</evidence>
<dbReference type="SMART" id="SM00388">
    <property type="entry name" value="HisKA"/>
    <property type="match status" value="1"/>
</dbReference>
<dbReference type="InterPro" id="IPR036097">
    <property type="entry name" value="HisK_dim/P_sf"/>
</dbReference>
<dbReference type="InterPro" id="IPR001789">
    <property type="entry name" value="Sig_transdc_resp-reg_receiver"/>
</dbReference>
<keyword evidence="10" id="KW-0547">Nucleotide-binding</keyword>